<comment type="similarity">
    <text evidence="1">Belongs to the peptidase C40 family.</text>
</comment>
<dbReference type="PANTHER" id="PTHR47053:SF1">
    <property type="entry name" value="MUREIN DD-ENDOPEPTIDASE MEPH-RELATED"/>
    <property type="match status" value="1"/>
</dbReference>
<evidence type="ECO:0000256" key="4">
    <source>
        <dbReference type="ARBA" id="ARBA00022807"/>
    </source>
</evidence>
<dbReference type="AlphaFoldDB" id="A0A9E2KDJ4"/>
<dbReference type="SMART" id="SM00287">
    <property type="entry name" value="SH3b"/>
    <property type="match status" value="1"/>
</dbReference>
<dbReference type="Pfam" id="PF00877">
    <property type="entry name" value="NLPC_P60"/>
    <property type="match status" value="1"/>
</dbReference>
<keyword evidence="5" id="KW-0732">Signal</keyword>
<evidence type="ECO:0000256" key="5">
    <source>
        <dbReference type="SAM" id="SignalP"/>
    </source>
</evidence>
<evidence type="ECO:0000313" key="8">
    <source>
        <dbReference type="Proteomes" id="UP000824229"/>
    </source>
</evidence>
<comment type="caution">
    <text evidence="7">The sequence shown here is derived from an EMBL/GenBank/DDBJ whole genome shotgun (WGS) entry which is preliminary data.</text>
</comment>
<evidence type="ECO:0000259" key="6">
    <source>
        <dbReference type="PROSITE" id="PS51935"/>
    </source>
</evidence>
<gene>
    <name evidence="7" type="ORF">H9872_08135</name>
</gene>
<feature type="signal peptide" evidence="5">
    <location>
        <begin position="1"/>
        <end position="23"/>
    </location>
</feature>
<evidence type="ECO:0000256" key="1">
    <source>
        <dbReference type="ARBA" id="ARBA00007074"/>
    </source>
</evidence>
<dbReference type="PANTHER" id="PTHR47053">
    <property type="entry name" value="MUREIN DD-ENDOPEPTIDASE MEPH-RELATED"/>
    <property type="match status" value="1"/>
</dbReference>
<dbReference type="GO" id="GO:0006508">
    <property type="term" value="P:proteolysis"/>
    <property type="evidence" value="ECO:0007669"/>
    <property type="project" value="UniProtKB-KW"/>
</dbReference>
<dbReference type="GO" id="GO:0008234">
    <property type="term" value="F:cysteine-type peptidase activity"/>
    <property type="evidence" value="ECO:0007669"/>
    <property type="project" value="UniProtKB-KW"/>
</dbReference>
<evidence type="ECO:0000313" key="7">
    <source>
        <dbReference type="EMBL" id="MBU3804711.1"/>
    </source>
</evidence>
<dbReference type="Pfam" id="PF08239">
    <property type="entry name" value="SH3_3"/>
    <property type="match status" value="1"/>
</dbReference>
<dbReference type="InterPro" id="IPR051202">
    <property type="entry name" value="Peptidase_C40"/>
</dbReference>
<name>A0A9E2KDJ4_9FIRM</name>
<feature type="chain" id="PRO_5039330731" evidence="5">
    <location>
        <begin position="24"/>
        <end position="233"/>
    </location>
</feature>
<evidence type="ECO:0000256" key="2">
    <source>
        <dbReference type="ARBA" id="ARBA00022670"/>
    </source>
</evidence>
<keyword evidence="4" id="KW-0788">Thiol protease</keyword>
<dbReference type="InterPro" id="IPR003646">
    <property type="entry name" value="SH3-like_bac-type"/>
</dbReference>
<keyword evidence="2" id="KW-0645">Protease</keyword>
<dbReference type="Proteomes" id="UP000824229">
    <property type="component" value="Unassembled WGS sequence"/>
</dbReference>
<reference evidence="7" key="1">
    <citation type="journal article" date="2021" name="PeerJ">
        <title>Extensive microbial diversity within the chicken gut microbiome revealed by metagenomics and culture.</title>
        <authorList>
            <person name="Gilroy R."/>
            <person name="Ravi A."/>
            <person name="Getino M."/>
            <person name="Pursley I."/>
            <person name="Horton D.L."/>
            <person name="Alikhan N.F."/>
            <person name="Baker D."/>
            <person name="Gharbi K."/>
            <person name="Hall N."/>
            <person name="Watson M."/>
            <person name="Adriaenssens E.M."/>
            <person name="Foster-Nyarko E."/>
            <person name="Jarju S."/>
            <person name="Secka A."/>
            <person name="Antonio M."/>
            <person name="Oren A."/>
            <person name="Chaudhuri R.R."/>
            <person name="La Ragione R."/>
            <person name="Hildebrand F."/>
            <person name="Pallen M.J."/>
        </authorList>
    </citation>
    <scope>NUCLEOTIDE SEQUENCE</scope>
    <source>
        <strain evidence="7">B5-657</strain>
    </source>
</reference>
<evidence type="ECO:0000256" key="3">
    <source>
        <dbReference type="ARBA" id="ARBA00022801"/>
    </source>
</evidence>
<dbReference type="PROSITE" id="PS51935">
    <property type="entry name" value="NLPC_P60"/>
    <property type="match status" value="1"/>
</dbReference>
<sequence>MRHIIKGLVSLILMGSLALPLSASTTKESIFPSYTGSVGKTNGTSIRMRSYPSKYSNVITTVDRQDVYILGQNEDWYRVKINNQEGWIAKELVDVSENTFIPYSKVLGEEIVEYGKLFIGTPYVWGGNDLKNGVDCSGLTKKIYESFDINISRLSYTQVNDGKKVSKSELRPGDLVFFDTSGVNNGKISHVGIYAGDGMFLHADATKGVTLSSLSNTYYVRNYVTSSRILDWF</sequence>
<accession>A0A9E2KDJ4</accession>
<dbReference type="EMBL" id="JAHLFQ010000190">
    <property type="protein sequence ID" value="MBU3804711.1"/>
    <property type="molecule type" value="Genomic_DNA"/>
</dbReference>
<dbReference type="InterPro" id="IPR000064">
    <property type="entry name" value="NLP_P60_dom"/>
</dbReference>
<organism evidence="7 8">
    <name type="scientific">Candidatus Cellulosilyticum pullistercoris</name>
    <dbReference type="NCBI Taxonomy" id="2838521"/>
    <lineage>
        <taxon>Bacteria</taxon>
        <taxon>Bacillati</taxon>
        <taxon>Bacillota</taxon>
        <taxon>Clostridia</taxon>
        <taxon>Lachnospirales</taxon>
        <taxon>Cellulosilyticaceae</taxon>
        <taxon>Cellulosilyticum</taxon>
    </lineage>
</organism>
<dbReference type="InterPro" id="IPR038765">
    <property type="entry name" value="Papain-like_cys_pep_sf"/>
</dbReference>
<dbReference type="Gene3D" id="3.90.1720.10">
    <property type="entry name" value="endopeptidase domain like (from Nostoc punctiforme)"/>
    <property type="match status" value="1"/>
</dbReference>
<keyword evidence="3" id="KW-0378">Hydrolase</keyword>
<proteinExistence type="inferred from homology"/>
<dbReference type="Gene3D" id="2.30.30.40">
    <property type="entry name" value="SH3 Domains"/>
    <property type="match status" value="1"/>
</dbReference>
<dbReference type="SUPFAM" id="SSF54001">
    <property type="entry name" value="Cysteine proteinases"/>
    <property type="match status" value="1"/>
</dbReference>
<reference evidence="7" key="2">
    <citation type="submission" date="2021-04" db="EMBL/GenBank/DDBJ databases">
        <authorList>
            <person name="Gilroy R."/>
        </authorList>
    </citation>
    <scope>NUCLEOTIDE SEQUENCE</scope>
    <source>
        <strain evidence="7">B5-657</strain>
    </source>
</reference>
<protein>
    <submittedName>
        <fullName evidence="7">C40 family peptidase</fullName>
    </submittedName>
</protein>
<feature type="domain" description="NlpC/P60" evidence="6">
    <location>
        <begin position="105"/>
        <end position="230"/>
    </location>
</feature>